<dbReference type="InterPro" id="IPR050174">
    <property type="entry name" value="Protocadherin/Cadherin-CA"/>
</dbReference>
<dbReference type="InterPro" id="IPR015919">
    <property type="entry name" value="Cadherin-like_sf"/>
</dbReference>
<dbReference type="OrthoDB" id="6252479at2759"/>
<dbReference type="GO" id="GO:0007156">
    <property type="term" value="P:homophilic cell adhesion via plasma membrane adhesion molecules"/>
    <property type="evidence" value="ECO:0007669"/>
    <property type="project" value="InterPro"/>
</dbReference>
<keyword evidence="9" id="KW-0472">Membrane</keyword>
<feature type="domain" description="Cadherin" evidence="13">
    <location>
        <begin position="379"/>
        <end position="482"/>
    </location>
</feature>
<proteinExistence type="predicted"/>
<dbReference type="GO" id="GO:0009653">
    <property type="term" value="P:anatomical structure morphogenesis"/>
    <property type="evidence" value="ECO:0007669"/>
    <property type="project" value="UniProtKB-ARBA"/>
</dbReference>
<dbReference type="PROSITE" id="PS00232">
    <property type="entry name" value="CADHERIN_1"/>
    <property type="match status" value="2"/>
</dbReference>
<evidence type="ECO:0000256" key="7">
    <source>
        <dbReference type="ARBA" id="ARBA00022889"/>
    </source>
</evidence>
<dbReference type="Proteomes" id="UP001046870">
    <property type="component" value="Chromosome 14"/>
</dbReference>
<dbReference type="PROSITE" id="PS50268">
    <property type="entry name" value="CADHERIN_2"/>
    <property type="match status" value="6"/>
</dbReference>
<dbReference type="AlphaFoldDB" id="A0A9D3PPA6"/>
<dbReference type="PANTHER" id="PTHR24028">
    <property type="entry name" value="CADHERIN-87A"/>
    <property type="match status" value="1"/>
</dbReference>
<evidence type="ECO:0000313" key="15">
    <source>
        <dbReference type="Proteomes" id="UP001046870"/>
    </source>
</evidence>
<keyword evidence="6 12" id="KW-0106">Calcium</keyword>
<gene>
    <name evidence="14" type="ORF">MATL_G00171040</name>
</gene>
<dbReference type="GO" id="GO:0005509">
    <property type="term" value="F:calcium ion binding"/>
    <property type="evidence" value="ECO:0007669"/>
    <property type="project" value="UniProtKB-UniRule"/>
</dbReference>
<dbReference type="FunFam" id="2.60.40.60:FF:000007">
    <property type="entry name" value="Protocadherin alpha 2"/>
    <property type="match status" value="1"/>
</dbReference>
<sequence length="749" mass="82219">MHRSQPTLVTCAARKDRRKCVNMTRRIPLQVLSLVLLQQTLCSSMEIHLSIQEEQNEGVRIGTIAREFPPPYRLLTTYLYVELDTTTGDLYTTAHTIDREALCPQQPLEPCLIQLLAVVGPSDEVIKVRLEIEDVNDNSPHFQDDEIHLSVPEDIAEGTSFLLDHQARDEDAGSNGELWYSLDGADGLFSVTEEGPSLVVVVRGRLDREAQGTHRMTVIATDRGVPSRTATATLVVEVTDVNDNCPTFSSDSPYTAVIPGDSPRGTVVTHVKATDPDLGSNAVITYSFSPKISDRSKALFKMDSNTGLITLSTDIDSGSLSEHVLRVLASGPSCPPAVAEVTVSVQPAASQGLEIKISSHEKVITVLVEDVNDNAPQFQQTHYHLDLEENNEPGTSLLQVRAIDADSQQNSEVAYSLNPNMAAMFSINTVTGQLFVLFTLDREKQEFHNFTILARDNGSPTLQSSVGVSIRVLDQNDNNPIFTTTDFIFFIPENFPRLGQVGAVGVTDVDTGSNGRVEVQVLNSSSPFQMDNARGTLRCIAEVDREMQDRYELWLLARDHGRPPLSSTARVTVFVEDVNDNQPRVILPASNLSCLIVSPSTVTGTTVTKIYAIDEDSGKNSDISYRIAASEPREHSPFLIDAQSGNVTLGQSLLLRDHGLHHLFIVVSDGGEPTPLESAVWVNLLVNDTHEPCRLSREPVSYPVIHKSPRKPSPCERDESSVNNAQMMLFIGFGMMATFGENRANTYKS</sequence>
<keyword evidence="3" id="KW-0812">Transmembrane</keyword>
<comment type="caution">
    <text evidence="14">The sequence shown here is derived from an EMBL/GenBank/DDBJ whole genome shotgun (WGS) entry which is preliminary data.</text>
</comment>
<dbReference type="FunFam" id="2.60.40.60:FF:000002">
    <property type="entry name" value="Protocadherin alpha 2"/>
    <property type="match status" value="1"/>
</dbReference>
<dbReference type="CDD" id="cd11304">
    <property type="entry name" value="Cadherin_repeat"/>
    <property type="match status" value="5"/>
</dbReference>
<evidence type="ECO:0000256" key="11">
    <source>
        <dbReference type="ARBA" id="ARBA00072296"/>
    </source>
</evidence>
<keyword evidence="2" id="KW-1003">Cell membrane</keyword>
<keyword evidence="5" id="KW-0677">Repeat</keyword>
<evidence type="ECO:0000256" key="2">
    <source>
        <dbReference type="ARBA" id="ARBA00022475"/>
    </source>
</evidence>
<dbReference type="Pfam" id="PF25374">
    <property type="entry name" value="Cadherin_FAT4_N"/>
    <property type="match status" value="1"/>
</dbReference>
<dbReference type="SMART" id="SM00112">
    <property type="entry name" value="CA"/>
    <property type="match status" value="6"/>
</dbReference>
<keyword evidence="4" id="KW-0732">Signal</keyword>
<feature type="domain" description="Cadherin" evidence="13">
    <location>
        <begin position="143"/>
        <end position="248"/>
    </location>
</feature>
<organism evidence="14 15">
    <name type="scientific">Megalops atlanticus</name>
    <name type="common">Tarpon</name>
    <name type="synonym">Clupea gigantea</name>
    <dbReference type="NCBI Taxonomy" id="7932"/>
    <lineage>
        <taxon>Eukaryota</taxon>
        <taxon>Metazoa</taxon>
        <taxon>Chordata</taxon>
        <taxon>Craniata</taxon>
        <taxon>Vertebrata</taxon>
        <taxon>Euteleostomi</taxon>
        <taxon>Actinopterygii</taxon>
        <taxon>Neopterygii</taxon>
        <taxon>Teleostei</taxon>
        <taxon>Elopiformes</taxon>
        <taxon>Megalopidae</taxon>
        <taxon>Megalops</taxon>
    </lineage>
</organism>
<dbReference type="InterPro" id="IPR002126">
    <property type="entry name" value="Cadherin-like_dom"/>
</dbReference>
<evidence type="ECO:0000313" key="14">
    <source>
        <dbReference type="EMBL" id="KAG7464950.1"/>
    </source>
</evidence>
<dbReference type="FunFam" id="2.60.40.60:FF:000016">
    <property type="entry name" value="Protocadherin 9"/>
    <property type="match status" value="1"/>
</dbReference>
<feature type="domain" description="Cadherin" evidence="13">
    <location>
        <begin position="597"/>
        <end position="701"/>
    </location>
</feature>
<keyword evidence="15" id="KW-1185">Reference proteome</keyword>
<feature type="domain" description="Cadherin" evidence="13">
    <location>
        <begin position="250"/>
        <end position="378"/>
    </location>
</feature>
<dbReference type="Pfam" id="PF00028">
    <property type="entry name" value="Cadherin"/>
    <property type="match status" value="5"/>
</dbReference>
<accession>A0A9D3PPA6</accession>
<reference evidence="14" key="1">
    <citation type="submission" date="2021-01" db="EMBL/GenBank/DDBJ databases">
        <authorList>
            <person name="Zahm M."/>
            <person name="Roques C."/>
            <person name="Cabau C."/>
            <person name="Klopp C."/>
            <person name="Donnadieu C."/>
            <person name="Jouanno E."/>
            <person name="Lampietro C."/>
            <person name="Louis A."/>
            <person name="Herpin A."/>
            <person name="Echchiki A."/>
            <person name="Berthelot C."/>
            <person name="Parey E."/>
            <person name="Roest-Crollius H."/>
            <person name="Braasch I."/>
            <person name="Postlethwait J."/>
            <person name="Bobe J."/>
            <person name="Montfort J."/>
            <person name="Bouchez O."/>
            <person name="Begum T."/>
            <person name="Mejri S."/>
            <person name="Adams A."/>
            <person name="Chen W.-J."/>
            <person name="Guiguen Y."/>
        </authorList>
    </citation>
    <scope>NUCLEOTIDE SEQUENCE</scope>
    <source>
        <strain evidence="14">YG-15Mar2019-1</strain>
        <tissue evidence="14">Brain</tissue>
    </source>
</reference>
<evidence type="ECO:0000256" key="12">
    <source>
        <dbReference type="PROSITE-ProRule" id="PRU00043"/>
    </source>
</evidence>
<keyword evidence="10" id="KW-0325">Glycoprotein</keyword>
<evidence type="ECO:0000256" key="6">
    <source>
        <dbReference type="ARBA" id="ARBA00022837"/>
    </source>
</evidence>
<dbReference type="FunFam" id="2.60.40.60:FF:000005">
    <property type="entry name" value="Protocadherin 9"/>
    <property type="match status" value="1"/>
</dbReference>
<dbReference type="InterPro" id="IPR020894">
    <property type="entry name" value="Cadherin_CS"/>
</dbReference>
<evidence type="ECO:0000256" key="4">
    <source>
        <dbReference type="ARBA" id="ARBA00022729"/>
    </source>
</evidence>
<dbReference type="PANTHER" id="PTHR24028:SF276">
    <property type="entry name" value="PROTOCADHERIN 20"/>
    <property type="match status" value="1"/>
</dbReference>
<dbReference type="FunFam" id="2.60.40.60:FF:000020">
    <property type="entry name" value="Dachsous cadherin-related 1b"/>
    <property type="match status" value="1"/>
</dbReference>
<protein>
    <recommendedName>
        <fullName evidence="11">Protocadherin-20</fullName>
    </recommendedName>
</protein>
<dbReference type="Gene3D" id="2.60.40.60">
    <property type="entry name" value="Cadherins"/>
    <property type="match status" value="6"/>
</dbReference>
<evidence type="ECO:0000256" key="8">
    <source>
        <dbReference type="ARBA" id="ARBA00022989"/>
    </source>
</evidence>
<feature type="domain" description="Cadherin" evidence="13">
    <location>
        <begin position="483"/>
        <end position="585"/>
    </location>
</feature>
<evidence type="ECO:0000256" key="1">
    <source>
        <dbReference type="ARBA" id="ARBA00004251"/>
    </source>
</evidence>
<evidence type="ECO:0000256" key="3">
    <source>
        <dbReference type="ARBA" id="ARBA00022692"/>
    </source>
</evidence>
<evidence type="ECO:0000256" key="5">
    <source>
        <dbReference type="ARBA" id="ARBA00022737"/>
    </source>
</evidence>
<name>A0A9D3PPA6_MEGAT</name>
<dbReference type="SUPFAM" id="SSF49313">
    <property type="entry name" value="Cadherin-like"/>
    <property type="match status" value="5"/>
</dbReference>
<dbReference type="GO" id="GO:0005886">
    <property type="term" value="C:plasma membrane"/>
    <property type="evidence" value="ECO:0007669"/>
    <property type="project" value="UniProtKB-SubCell"/>
</dbReference>
<feature type="domain" description="Cadherin" evidence="13">
    <location>
        <begin position="72"/>
        <end position="142"/>
    </location>
</feature>
<evidence type="ECO:0000259" key="13">
    <source>
        <dbReference type="PROSITE" id="PS50268"/>
    </source>
</evidence>
<evidence type="ECO:0000256" key="9">
    <source>
        <dbReference type="ARBA" id="ARBA00023136"/>
    </source>
</evidence>
<dbReference type="PRINTS" id="PR00205">
    <property type="entry name" value="CADHERIN"/>
</dbReference>
<keyword evidence="7" id="KW-0130">Cell adhesion</keyword>
<evidence type="ECO:0000256" key="10">
    <source>
        <dbReference type="ARBA" id="ARBA00023180"/>
    </source>
</evidence>
<dbReference type="EMBL" id="JAFDVH010000014">
    <property type="protein sequence ID" value="KAG7464950.1"/>
    <property type="molecule type" value="Genomic_DNA"/>
</dbReference>
<comment type="subcellular location">
    <subcellularLocation>
        <location evidence="1">Cell membrane</location>
        <topology evidence="1">Single-pass type I membrane protein</topology>
    </subcellularLocation>
</comment>
<keyword evidence="8" id="KW-1133">Transmembrane helix</keyword>